<dbReference type="GO" id="GO:1903607">
    <property type="term" value="P:cytochrome c biosynthetic process"/>
    <property type="evidence" value="ECO:0007669"/>
    <property type="project" value="TreeGrafter"/>
</dbReference>
<sequence>MTFQFESISDFFNMGGYAFFVWASFICTFLCMAGVLIQSLVVGKKIKQGVQKEKVRAERIMAARAQRKLKQQAKRNAQDPNNIDNSEVFDEPKT</sequence>
<dbReference type="RefSeq" id="WP_006013288.1">
    <property type="nucleotide sequence ID" value="NZ_BAEQ01000050.1"/>
</dbReference>
<keyword evidence="8 12" id="KW-0812">Transmembrane</keyword>
<evidence type="ECO:0000256" key="6">
    <source>
        <dbReference type="ARBA" id="ARBA00022475"/>
    </source>
</evidence>
<reference evidence="15" key="1">
    <citation type="journal article" date="2014" name="Environ. Microbiol.">
        <title>Comparative genomics of the marine bacterial genus Glaciecola reveals the high degree of genomic diversity and genomic characteristic for cold adaptation.</title>
        <authorList>
            <person name="Qin Q.L."/>
            <person name="Xie B.B."/>
            <person name="Yu Y."/>
            <person name="Shu Y.L."/>
            <person name="Rong J.C."/>
            <person name="Zhang Y.J."/>
            <person name="Zhao D.L."/>
            <person name="Chen X.L."/>
            <person name="Zhang X.Y."/>
            <person name="Chen B."/>
            <person name="Zhou B.C."/>
            <person name="Zhang Y.Z."/>
        </authorList>
    </citation>
    <scope>NUCLEOTIDE SEQUENCE [LARGE SCALE GENOMIC DNA]</scope>
    <source>
        <strain evidence="15">ACAM 615</strain>
    </source>
</reference>
<comment type="function">
    <text evidence="1 12">Required for the export of heme to the periplasm for the biogenesis of c-type cytochromes.</text>
</comment>
<evidence type="ECO:0000256" key="7">
    <source>
        <dbReference type="ARBA" id="ARBA00022519"/>
    </source>
</evidence>
<evidence type="ECO:0000256" key="5">
    <source>
        <dbReference type="ARBA" id="ARBA00022448"/>
    </source>
</evidence>
<evidence type="ECO:0000256" key="11">
    <source>
        <dbReference type="ARBA" id="ARBA00023136"/>
    </source>
</evidence>
<evidence type="ECO:0000313" key="15">
    <source>
        <dbReference type="Proteomes" id="UP000006251"/>
    </source>
</evidence>
<gene>
    <name evidence="14" type="ORF">GPAL_2992</name>
</gene>
<evidence type="ECO:0000256" key="9">
    <source>
        <dbReference type="ARBA" id="ARBA00022748"/>
    </source>
</evidence>
<protein>
    <recommendedName>
        <fullName evidence="4 12">Heme exporter protein D</fullName>
    </recommendedName>
</protein>
<comment type="caution">
    <text evidence="14">The sequence shown here is derived from an EMBL/GenBank/DDBJ whole genome shotgun (WGS) entry which is preliminary data.</text>
</comment>
<dbReference type="PANTHER" id="PTHR37531:SF1">
    <property type="entry name" value="HEME EXPORTER PROTEIN D"/>
    <property type="match status" value="1"/>
</dbReference>
<evidence type="ECO:0000256" key="12">
    <source>
        <dbReference type="RuleBase" id="RU363101"/>
    </source>
</evidence>
<keyword evidence="6 12" id="KW-1003">Cell membrane</keyword>
<evidence type="ECO:0000256" key="2">
    <source>
        <dbReference type="ARBA" id="ARBA00004377"/>
    </source>
</evidence>
<dbReference type="EMBL" id="BAEQ01000050">
    <property type="protein sequence ID" value="GAC29843.1"/>
    <property type="molecule type" value="Genomic_DNA"/>
</dbReference>
<dbReference type="Pfam" id="PF04995">
    <property type="entry name" value="CcmD"/>
    <property type="match status" value="1"/>
</dbReference>
<keyword evidence="15" id="KW-1185">Reference proteome</keyword>
<comment type="subcellular location">
    <subcellularLocation>
        <location evidence="2 12">Cell inner membrane</location>
        <topology evidence="2 12">Single-pass membrane protein</topology>
    </subcellularLocation>
</comment>
<evidence type="ECO:0000256" key="3">
    <source>
        <dbReference type="ARBA" id="ARBA00008741"/>
    </source>
</evidence>
<evidence type="ECO:0000313" key="14">
    <source>
        <dbReference type="EMBL" id="GAC29843.1"/>
    </source>
</evidence>
<accession>K6ZLU6</accession>
<evidence type="ECO:0000256" key="1">
    <source>
        <dbReference type="ARBA" id="ARBA00002442"/>
    </source>
</evidence>
<dbReference type="NCBIfam" id="TIGR03141">
    <property type="entry name" value="cytochro_ccmD"/>
    <property type="match status" value="1"/>
</dbReference>
<proteinExistence type="inferred from homology"/>
<dbReference type="AlphaFoldDB" id="K6ZLU6"/>
<dbReference type="GO" id="GO:0017004">
    <property type="term" value="P:cytochrome complex assembly"/>
    <property type="evidence" value="ECO:0007669"/>
    <property type="project" value="UniProtKB-KW"/>
</dbReference>
<dbReference type="InterPro" id="IPR052075">
    <property type="entry name" value="Heme_exporter_D"/>
</dbReference>
<organism evidence="14 15">
    <name type="scientific">Brumicola pallidula DSM 14239 = ACAM 615</name>
    <dbReference type="NCBI Taxonomy" id="1121922"/>
    <lineage>
        <taxon>Bacteria</taxon>
        <taxon>Pseudomonadati</taxon>
        <taxon>Pseudomonadota</taxon>
        <taxon>Gammaproteobacteria</taxon>
        <taxon>Alteromonadales</taxon>
        <taxon>Alteromonadaceae</taxon>
        <taxon>Brumicola</taxon>
    </lineage>
</organism>
<feature type="transmembrane region" description="Helical" evidence="12">
    <location>
        <begin position="20"/>
        <end position="42"/>
    </location>
</feature>
<evidence type="ECO:0000256" key="8">
    <source>
        <dbReference type="ARBA" id="ARBA00022692"/>
    </source>
</evidence>
<keyword evidence="9 12" id="KW-0201">Cytochrome c-type biogenesis</keyword>
<dbReference type="GO" id="GO:0005886">
    <property type="term" value="C:plasma membrane"/>
    <property type="evidence" value="ECO:0007669"/>
    <property type="project" value="UniProtKB-SubCell"/>
</dbReference>
<keyword evidence="5 12" id="KW-0813">Transport</keyword>
<dbReference type="PANTHER" id="PTHR37531">
    <property type="entry name" value="HEME EXPORTER PROTEIN D"/>
    <property type="match status" value="1"/>
</dbReference>
<dbReference type="GO" id="GO:0015886">
    <property type="term" value="P:heme transport"/>
    <property type="evidence" value="ECO:0007669"/>
    <property type="project" value="InterPro"/>
</dbReference>
<keyword evidence="10 12" id="KW-1133">Transmembrane helix</keyword>
<keyword evidence="11 12" id="KW-0472">Membrane</keyword>
<evidence type="ECO:0000256" key="13">
    <source>
        <dbReference type="SAM" id="MobiDB-lite"/>
    </source>
</evidence>
<comment type="similarity">
    <text evidence="3 12">Belongs to the CcmD/CycX/HelD family.</text>
</comment>
<dbReference type="Proteomes" id="UP000006251">
    <property type="component" value="Unassembled WGS sequence"/>
</dbReference>
<dbReference type="STRING" id="1121922.GCA_000428905_00467"/>
<dbReference type="OrthoDB" id="9815607at2"/>
<name>K6ZLU6_9ALTE</name>
<evidence type="ECO:0000256" key="4">
    <source>
        <dbReference type="ARBA" id="ARBA00016461"/>
    </source>
</evidence>
<keyword evidence="7 12" id="KW-0997">Cell inner membrane</keyword>
<evidence type="ECO:0000256" key="10">
    <source>
        <dbReference type="ARBA" id="ARBA00022989"/>
    </source>
</evidence>
<feature type="region of interest" description="Disordered" evidence="13">
    <location>
        <begin position="69"/>
        <end position="94"/>
    </location>
</feature>
<dbReference type="InterPro" id="IPR007078">
    <property type="entry name" value="Haem_export_protD_CcmD"/>
</dbReference>